<comment type="caution">
    <text evidence="1">The sequence shown here is derived from an EMBL/GenBank/DDBJ whole genome shotgun (WGS) entry which is preliminary data.</text>
</comment>
<name>A0ABN9BH54_9NEOB</name>
<gene>
    <name evidence="1" type="ORF">SPARVUS_LOCUS2877109</name>
</gene>
<evidence type="ECO:0000313" key="2">
    <source>
        <dbReference type="Proteomes" id="UP001162483"/>
    </source>
</evidence>
<proteinExistence type="predicted"/>
<dbReference type="Proteomes" id="UP001162483">
    <property type="component" value="Unassembled WGS sequence"/>
</dbReference>
<sequence length="57" mass="6272">MRGSRHPCAEFPGLYTCCTQCEGFPPSGTGSSSGACTHLYQSRCPEAELFLRWSPSW</sequence>
<keyword evidence="2" id="KW-1185">Reference proteome</keyword>
<accession>A0ABN9BH54</accession>
<evidence type="ECO:0000313" key="1">
    <source>
        <dbReference type="EMBL" id="CAI9546767.1"/>
    </source>
</evidence>
<organism evidence="1 2">
    <name type="scientific">Staurois parvus</name>
    <dbReference type="NCBI Taxonomy" id="386267"/>
    <lineage>
        <taxon>Eukaryota</taxon>
        <taxon>Metazoa</taxon>
        <taxon>Chordata</taxon>
        <taxon>Craniata</taxon>
        <taxon>Vertebrata</taxon>
        <taxon>Euteleostomi</taxon>
        <taxon>Amphibia</taxon>
        <taxon>Batrachia</taxon>
        <taxon>Anura</taxon>
        <taxon>Neobatrachia</taxon>
        <taxon>Ranoidea</taxon>
        <taxon>Ranidae</taxon>
        <taxon>Staurois</taxon>
    </lineage>
</organism>
<protein>
    <submittedName>
        <fullName evidence="1">Uncharacterized protein</fullName>
    </submittedName>
</protein>
<reference evidence="1" key="1">
    <citation type="submission" date="2023-05" db="EMBL/GenBank/DDBJ databases">
        <authorList>
            <person name="Stuckert A."/>
        </authorList>
    </citation>
    <scope>NUCLEOTIDE SEQUENCE</scope>
</reference>
<dbReference type="EMBL" id="CATNWA010003966">
    <property type="protein sequence ID" value="CAI9546767.1"/>
    <property type="molecule type" value="Genomic_DNA"/>
</dbReference>